<accession>A0A5E4NG57</accession>
<name>A0A5E4NG57_9HEMI</name>
<evidence type="ECO:0000313" key="3">
    <source>
        <dbReference type="Proteomes" id="UP000325440"/>
    </source>
</evidence>
<dbReference type="OrthoDB" id="6602804at2759"/>
<proteinExistence type="predicted"/>
<dbReference type="EMBL" id="CABPRJ010001972">
    <property type="protein sequence ID" value="VVC42663.1"/>
    <property type="molecule type" value="Genomic_DNA"/>
</dbReference>
<evidence type="ECO:0000256" key="1">
    <source>
        <dbReference type="SAM" id="MobiDB-lite"/>
    </source>
</evidence>
<evidence type="ECO:0000313" key="2">
    <source>
        <dbReference type="EMBL" id="VVC42663.1"/>
    </source>
</evidence>
<feature type="region of interest" description="Disordered" evidence="1">
    <location>
        <begin position="147"/>
        <end position="199"/>
    </location>
</feature>
<dbReference type="Gene3D" id="3.30.420.10">
    <property type="entry name" value="Ribonuclease H-like superfamily/Ribonuclease H"/>
    <property type="match status" value="1"/>
</dbReference>
<dbReference type="GO" id="GO:0003676">
    <property type="term" value="F:nucleic acid binding"/>
    <property type="evidence" value="ECO:0007669"/>
    <property type="project" value="InterPro"/>
</dbReference>
<dbReference type="Proteomes" id="UP000325440">
    <property type="component" value="Unassembled WGS sequence"/>
</dbReference>
<dbReference type="InterPro" id="IPR036397">
    <property type="entry name" value="RNaseH_sf"/>
</dbReference>
<keyword evidence="3" id="KW-1185">Reference proteome</keyword>
<dbReference type="InterPro" id="IPR052709">
    <property type="entry name" value="Transposase-MT_Hybrid"/>
</dbReference>
<sequence length="431" mass="49312">MCLQYELEVQVRSSSLELRSVTCGVSSDYFRKPFFLNTYLKGRELIKDKPPSGRPLTTKNDENINRVRDLVQSVHEKNLRKFLSQDQKYNGSDKRLDFLKQIENNHSFLECIITGDESWIFKYDPETKRQSQEWHTSASLRQTKSTCLSRTPAGGPERCIHRDDGSKDPKSDSRAQQVVGRAGLSTAGWPGTREFQQRRRWPNVERRGNGRWRSAIGQVGYGAYKGRIRKWRDSITDNETSSEAIGQRVGCGAGETNLDQGNAAMFPIFTGQKNSNPEVLGTIRSHLQASQMSLKYYFPDLNVKQYDWVHNPFTSLVQTDDCELQQEAVELKNDRTLQLKFKEVSLNSFGMSDKYANWLSTAVDGSKYGIVLFWAHFTTTDNATVTGRSSRHNYTNSTRVVLVFSFFFCRNENGRINRTKSDHQNLACNTT</sequence>
<dbReference type="AlphaFoldDB" id="A0A5E4NG57"/>
<dbReference type="PANTHER" id="PTHR46060">
    <property type="entry name" value="MARINER MOS1 TRANSPOSASE-LIKE PROTEIN"/>
    <property type="match status" value="1"/>
</dbReference>
<reference evidence="2 3" key="1">
    <citation type="submission" date="2019-08" db="EMBL/GenBank/DDBJ databases">
        <authorList>
            <person name="Alioto T."/>
            <person name="Alioto T."/>
            <person name="Gomez Garrido J."/>
        </authorList>
    </citation>
    <scope>NUCLEOTIDE SEQUENCE [LARGE SCALE GENOMIC DNA]</scope>
</reference>
<feature type="compositionally biased region" description="Basic and acidic residues" evidence="1">
    <location>
        <begin position="158"/>
        <end position="173"/>
    </location>
</feature>
<dbReference type="PANTHER" id="PTHR46060:SF1">
    <property type="entry name" value="MARINER MOS1 TRANSPOSASE-LIKE PROTEIN"/>
    <property type="match status" value="1"/>
</dbReference>
<protein>
    <submittedName>
        <fullName evidence="2">Uncharacterized protein</fullName>
    </submittedName>
</protein>
<organism evidence="2 3">
    <name type="scientific">Cinara cedri</name>
    <dbReference type="NCBI Taxonomy" id="506608"/>
    <lineage>
        <taxon>Eukaryota</taxon>
        <taxon>Metazoa</taxon>
        <taxon>Ecdysozoa</taxon>
        <taxon>Arthropoda</taxon>
        <taxon>Hexapoda</taxon>
        <taxon>Insecta</taxon>
        <taxon>Pterygota</taxon>
        <taxon>Neoptera</taxon>
        <taxon>Paraneoptera</taxon>
        <taxon>Hemiptera</taxon>
        <taxon>Sternorrhyncha</taxon>
        <taxon>Aphidomorpha</taxon>
        <taxon>Aphidoidea</taxon>
        <taxon>Aphididae</taxon>
        <taxon>Lachninae</taxon>
        <taxon>Cinara</taxon>
    </lineage>
</organism>
<gene>
    <name evidence="2" type="ORF">CINCED_3A018684</name>
</gene>